<dbReference type="GO" id="GO:0098609">
    <property type="term" value="P:cell-cell adhesion"/>
    <property type="evidence" value="ECO:0007669"/>
    <property type="project" value="TreeGrafter"/>
</dbReference>
<dbReference type="InterPro" id="IPR003961">
    <property type="entry name" value="FN3_dom"/>
</dbReference>
<evidence type="ECO:0000259" key="13">
    <source>
        <dbReference type="PROSITE" id="PS50853"/>
    </source>
</evidence>
<evidence type="ECO:0000256" key="3">
    <source>
        <dbReference type="ARBA" id="ARBA00022737"/>
    </source>
</evidence>
<dbReference type="OrthoDB" id="10028801at2759"/>
<feature type="domain" description="Ig-like" evidence="12">
    <location>
        <begin position="41"/>
        <end position="132"/>
    </location>
</feature>
<dbReference type="Pfam" id="PF13927">
    <property type="entry name" value="Ig_3"/>
    <property type="match status" value="4"/>
</dbReference>
<keyword evidence="7" id="KW-0325">Glycoprotein</keyword>
<dbReference type="Pfam" id="PF07686">
    <property type="entry name" value="V-set"/>
    <property type="match status" value="1"/>
</dbReference>
<feature type="domain" description="Ig-like" evidence="12">
    <location>
        <begin position="838"/>
        <end position="939"/>
    </location>
</feature>
<dbReference type="SMART" id="SM00060">
    <property type="entry name" value="FN3"/>
    <property type="match status" value="1"/>
</dbReference>
<dbReference type="CDD" id="cd00063">
    <property type="entry name" value="FN3"/>
    <property type="match status" value="1"/>
</dbReference>
<dbReference type="FunFam" id="2.60.40.10:FF:000405">
    <property type="entry name" value="nephrin isoform X1"/>
    <property type="match status" value="1"/>
</dbReference>
<dbReference type="PANTHER" id="PTHR11640:SF136">
    <property type="entry name" value="NEPHRIN"/>
    <property type="match status" value="1"/>
</dbReference>
<name>A0A9Q1H7A7_HOLLE</name>
<dbReference type="InterPro" id="IPR013162">
    <property type="entry name" value="CD80_C2-set"/>
</dbReference>
<dbReference type="Proteomes" id="UP001152320">
    <property type="component" value="Chromosome 10"/>
</dbReference>
<feature type="domain" description="Ig-like" evidence="12">
    <location>
        <begin position="350"/>
        <end position="444"/>
    </location>
</feature>
<accession>A0A9Q1H7A7</accession>
<dbReference type="SUPFAM" id="SSF49265">
    <property type="entry name" value="Fibronectin type III"/>
    <property type="match status" value="1"/>
</dbReference>
<sequence length="1301" mass="142645">MMEICTIISQAFSLSDIPCFCRRLLVILGVMHVVLVSCQQQSFSQQPTNTTIIQGQNATLHCSVQNLGGDIAWSKDRTILGTQRDLPGYPRYSITGDASSAGNLFVREVEISDDASYVCMVLATENQQSIVSQDAWLSVQVPPTAPVIEGYEEGALISIQPPATVALTCRSTNGKPAATLTWLKNGEPLLHLSPTVTIEASDDPSGKLENAVSVLELLPEKEDNGIAFSCKMEHPALSEASIISVTLNVLFPPSPPLINGYTEGTIVRTNDELTLDCSSRGGNPLAEVYWYKNGQRMDYSYITDGTSARNILPLTVGYGDNNAVFRCEVTSIVLDEPMTAQITLTVLFAPAYVNITGHENMVRSGDSLTLTCTSGNSNPAAFITWWHGGREVHTHEDVVAPSPSGGFITTQQLDINMTAEVGQVDYMCQATNQNLLETADKVVTVNVMYPPNNPTITGYDEDDNAQAGDLLRLKCYASGGNPLATLQWYKNGQPLEAVLGTSTAMASAELTIILAQTDNGALYQCNASNAATPQPLQANKTLNVLFPPESVTVTAVPEVASEGERVVIKCTTASSNPVSEISWWRDGVPFGEDIAAPKVTNGIDGGKVTKSKVIIETLTWQNNGGVYLCRAMNELLVESVNDGLTLDVRYRPRITTPTDISITTREVPGLIVLNCSAHGNPTDLTYTWSKNGGAVTVDGAKYTLTSEGSLHIRNPRRTEAGQYTCAVSNTAGEATISATVNVEYAPSITTGNSLTITLNQNQELACAANANPRPDGFITWSRQGFDISMHTVIFRNGQGILQIGNVTKSDAGMYTCHADNGIEPKTQKDINVIIRYKPEIDYSVPHKIAKTTGQTALLRCHAEGAPVVRFRWLQRGTEVNLTSSHYTLDIRQNAKYTNHYESRLIISQVEIFDYGIYVCEAYNDLGKSTFRIHLERTSSPEAPTDLRILSFTHRSVTLNWTAGFDGGLPQAFQVRFNTKDAKQYQYIDVDPPGGTYFVVENLNPETFYEFTVRGSNDLGDGPYFLGTVTTKTKGKLIMHKYDGCIDPIHVKLKVQPIVPTFRPQTIMVGNLPLYAVLLLAFVIILSCMFLNFLLCCCLIKRRFVDKFGNLLRLDKKKKAEIELVGTESEKGRSSPPATDSTGTRSRMGSEDGGYSYDGSEYSPSSRRYNDYQDYRSYDSRTDPDDQYDDDDMRPIAALDHRDPVPSYYNSGYPRKSSYQPSWDSYHRPGYEGYVSDSVRSEEQGEKEYADTLRRKQMESPYARSVGTPSPVPSTLGNFVALKKGSGSRTPSRAGSEEGFLV</sequence>
<dbReference type="InterPro" id="IPR003598">
    <property type="entry name" value="Ig_sub2"/>
</dbReference>
<gene>
    <name evidence="14" type="ORF">HOLleu_22122</name>
</gene>
<evidence type="ECO:0000256" key="5">
    <source>
        <dbReference type="ARBA" id="ARBA00023136"/>
    </source>
</evidence>
<evidence type="ECO:0000313" key="15">
    <source>
        <dbReference type="Proteomes" id="UP001152320"/>
    </source>
</evidence>
<keyword evidence="6" id="KW-1015">Disulfide bond</keyword>
<evidence type="ECO:0000256" key="6">
    <source>
        <dbReference type="ARBA" id="ARBA00023157"/>
    </source>
</evidence>
<dbReference type="Pfam" id="PF00041">
    <property type="entry name" value="fn3"/>
    <property type="match status" value="1"/>
</dbReference>
<dbReference type="InterPro" id="IPR051275">
    <property type="entry name" value="Cell_adhesion_signaling"/>
</dbReference>
<feature type="domain" description="Ig-like" evidence="12">
    <location>
        <begin position="652"/>
        <end position="741"/>
    </location>
</feature>
<organism evidence="14 15">
    <name type="scientific">Holothuria leucospilota</name>
    <name type="common">Black long sea cucumber</name>
    <name type="synonym">Mertensiothuria leucospilota</name>
    <dbReference type="NCBI Taxonomy" id="206669"/>
    <lineage>
        <taxon>Eukaryota</taxon>
        <taxon>Metazoa</taxon>
        <taxon>Echinodermata</taxon>
        <taxon>Eleutherozoa</taxon>
        <taxon>Echinozoa</taxon>
        <taxon>Holothuroidea</taxon>
        <taxon>Aspidochirotacea</taxon>
        <taxon>Aspidochirotida</taxon>
        <taxon>Holothuriidae</taxon>
        <taxon>Holothuria</taxon>
    </lineage>
</organism>
<evidence type="ECO:0000313" key="14">
    <source>
        <dbReference type="EMBL" id="KAJ8035041.1"/>
    </source>
</evidence>
<dbReference type="GO" id="GO:0005886">
    <property type="term" value="C:plasma membrane"/>
    <property type="evidence" value="ECO:0007669"/>
    <property type="project" value="TreeGrafter"/>
</dbReference>
<feature type="domain" description="Ig-like" evidence="12">
    <location>
        <begin position="143"/>
        <end position="246"/>
    </location>
</feature>
<feature type="region of interest" description="Disordered" evidence="9">
    <location>
        <begin position="1124"/>
        <end position="1226"/>
    </location>
</feature>
<evidence type="ECO:0000256" key="9">
    <source>
        <dbReference type="SAM" id="MobiDB-lite"/>
    </source>
</evidence>
<feature type="region of interest" description="Disordered" evidence="9">
    <location>
        <begin position="1254"/>
        <end position="1301"/>
    </location>
</feature>
<dbReference type="InterPro" id="IPR007110">
    <property type="entry name" value="Ig-like_dom"/>
</dbReference>
<feature type="signal peptide" evidence="11">
    <location>
        <begin position="1"/>
        <end position="38"/>
    </location>
</feature>
<dbReference type="SMART" id="SM00408">
    <property type="entry name" value="IGc2"/>
    <property type="match status" value="9"/>
</dbReference>
<keyword evidence="3" id="KW-0677">Repeat</keyword>
<feature type="compositionally biased region" description="Basic and acidic residues" evidence="9">
    <location>
        <begin position="1167"/>
        <end position="1183"/>
    </location>
</feature>
<evidence type="ECO:0000256" key="4">
    <source>
        <dbReference type="ARBA" id="ARBA00022989"/>
    </source>
</evidence>
<dbReference type="SUPFAM" id="SSF48726">
    <property type="entry name" value="Immunoglobulin"/>
    <property type="match status" value="8"/>
</dbReference>
<feature type="domain" description="Ig-like" evidence="12">
    <location>
        <begin position="548"/>
        <end position="645"/>
    </location>
</feature>
<comment type="caution">
    <text evidence="14">The sequence shown here is derived from an EMBL/GenBank/DDBJ whole genome shotgun (WGS) entry which is preliminary data.</text>
</comment>
<keyword evidence="15" id="KW-1185">Reference proteome</keyword>
<feature type="domain" description="Ig-like" evidence="12">
    <location>
        <begin position="256"/>
        <end position="345"/>
    </location>
</feature>
<keyword evidence="11" id="KW-0732">Signal</keyword>
<proteinExistence type="predicted"/>
<evidence type="ECO:0000256" key="11">
    <source>
        <dbReference type="SAM" id="SignalP"/>
    </source>
</evidence>
<dbReference type="Gene3D" id="2.60.40.10">
    <property type="entry name" value="Immunoglobulins"/>
    <property type="match status" value="10"/>
</dbReference>
<feature type="domain" description="Ig-like" evidence="12">
    <location>
        <begin position="746"/>
        <end position="831"/>
    </location>
</feature>
<dbReference type="InterPro" id="IPR013098">
    <property type="entry name" value="Ig_I-set"/>
</dbReference>
<feature type="chain" id="PRO_5040217514" evidence="11">
    <location>
        <begin position="39"/>
        <end position="1301"/>
    </location>
</feature>
<dbReference type="SMART" id="SM00409">
    <property type="entry name" value="IG"/>
    <property type="match status" value="8"/>
</dbReference>
<evidence type="ECO:0000256" key="10">
    <source>
        <dbReference type="SAM" id="Phobius"/>
    </source>
</evidence>
<evidence type="ECO:0000256" key="1">
    <source>
        <dbReference type="ARBA" id="ARBA00004479"/>
    </source>
</evidence>
<comment type="subcellular location">
    <subcellularLocation>
        <location evidence="1">Membrane</location>
        <topology evidence="1">Single-pass type I membrane protein</topology>
    </subcellularLocation>
</comment>
<dbReference type="InterPro" id="IPR013783">
    <property type="entry name" value="Ig-like_fold"/>
</dbReference>
<dbReference type="GO" id="GO:0050839">
    <property type="term" value="F:cell adhesion molecule binding"/>
    <property type="evidence" value="ECO:0007669"/>
    <property type="project" value="TreeGrafter"/>
</dbReference>
<keyword evidence="2 10" id="KW-0812">Transmembrane</keyword>
<dbReference type="InterPro" id="IPR013106">
    <property type="entry name" value="Ig_V-set"/>
</dbReference>
<evidence type="ECO:0000256" key="2">
    <source>
        <dbReference type="ARBA" id="ARBA00022692"/>
    </source>
</evidence>
<dbReference type="Pfam" id="PF07679">
    <property type="entry name" value="I-set"/>
    <property type="match status" value="1"/>
</dbReference>
<dbReference type="GO" id="GO:0005911">
    <property type="term" value="C:cell-cell junction"/>
    <property type="evidence" value="ECO:0007669"/>
    <property type="project" value="TreeGrafter"/>
</dbReference>
<dbReference type="PROSITE" id="PS50835">
    <property type="entry name" value="IG_LIKE"/>
    <property type="match status" value="9"/>
</dbReference>
<evidence type="ECO:0000256" key="8">
    <source>
        <dbReference type="ARBA" id="ARBA00023319"/>
    </source>
</evidence>
<keyword evidence="4 10" id="KW-1133">Transmembrane helix</keyword>
<dbReference type="InterPro" id="IPR036179">
    <property type="entry name" value="Ig-like_dom_sf"/>
</dbReference>
<feature type="compositionally biased region" description="Low complexity" evidence="9">
    <location>
        <begin position="1152"/>
        <end position="1165"/>
    </location>
</feature>
<feature type="domain" description="Ig-like" evidence="12">
    <location>
        <begin position="454"/>
        <end position="543"/>
    </location>
</feature>
<dbReference type="CDD" id="cd00096">
    <property type="entry name" value="Ig"/>
    <property type="match status" value="1"/>
</dbReference>
<dbReference type="InterPro" id="IPR036116">
    <property type="entry name" value="FN3_sf"/>
</dbReference>
<reference evidence="14" key="1">
    <citation type="submission" date="2021-10" db="EMBL/GenBank/DDBJ databases">
        <title>Tropical sea cucumber genome reveals ecological adaptation and Cuvierian tubules defense mechanism.</title>
        <authorList>
            <person name="Chen T."/>
        </authorList>
    </citation>
    <scope>NUCLEOTIDE SEQUENCE</scope>
    <source>
        <strain evidence="14">Nanhai2018</strain>
        <tissue evidence="14">Muscle</tissue>
    </source>
</reference>
<feature type="compositionally biased region" description="Polar residues" evidence="9">
    <location>
        <begin position="1135"/>
        <end position="1146"/>
    </location>
</feature>
<dbReference type="PROSITE" id="PS50853">
    <property type="entry name" value="FN3"/>
    <property type="match status" value="1"/>
</dbReference>
<dbReference type="Pfam" id="PF08205">
    <property type="entry name" value="C2-set_2"/>
    <property type="match status" value="3"/>
</dbReference>
<dbReference type="EMBL" id="JAIZAY010000010">
    <property type="protein sequence ID" value="KAJ8035041.1"/>
    <property type="molecule type" value="Genomic_DNA"/>
</dbReference>
<keyword evidence="5 10" id="KW-0472">Membrane</keyword>
<evidence type="ECO:0000259" key="12">
    <source>
        <dbReference type="PROSITE" id="PS50835"/>
    </source>
</evidence>
<evidence type="ECO:0000256" key="7">
    <source>
        <dbReference type="ARBA" id="ARBA00023180"/>
    </source>
</evidence>
<feature type="transmembrane region" description="Helical" evidence="10">
    <location>
        <begin position="1071"/>
        <end position="1099"/>
    </location>
</feature>
<keyword evidence="8" id="KW-0393">Immunoglobulin domain</keyword>
<protein>
    <submittedName>
        <fullName evidence="14">Nephrin</fullName>
    </submittedName>
</protein>
<feature type="domain" description="Fibronectin type-III" evidence="13">
    <location>
        <begin position="942"/>
        <end position="1035"/>
    </location>
</feature>
<dbReference type="PANTHER" id="PTHR11640">
    <property type="entry name" value="NEPHRIN"/>
    <property type="match status" value="1"/>
</dbReference>
<dbReference type="InterPro" id="IPR003599">
    <property type="entry name" value="Ig_sub"/>
</dbReference>